<evidence type="ECO:0000256" key="1">
    <source>
        <dbReference type="SAM" id="MobiDB-lite"/>
    </source>
</evidence>
<proteinExistence type="predicted"/>
<accession>A0A6N2TL15</accession>
<reference evidence="2" key="1">
    <citation type="submission" date="2019-11" db="EMBL/GenBank/DDBJ databases">
        <authorList>
            <person name="Feng L."/>
        </authorList>
    </citation>
    <scope>NUCLEOTIDE SEQUENCE</scope>
    <source>
        <strain evidence="2">BbreveLFYP81</strain>
    </source>
</reference>
<gene>
    <name evidence="2" type="ORF">BBLFYP81_01475</name>
</gene>
<sequence length="177" mass="19886">MLDDYMVRYRDKRIKTESGHGHHGPARDAESCGMIGGDGINGESNKTAPAPKHHKSSYRPQHPFTSYLDNPAGPHRQGTDTMERALEARAQRLCHHLRRPLAKRGNTTMKTPVTHLTRQAHEYSSVSAKKSRNGGFVREIFALRQRQCKDFSKTRIISRNCCAGNSSECMSPDIDDV</sequence>
<name>A0A6N2TL15_BIFBR</name>
<organism evidence="2">
    <name type="scientific">Bifidobacterium breve</name>
    <dbReference type="NCBI Taxonomy" id="1685"/>
    <lineage>
        <taxon>Bacteria</taxon>
        <taxon>Bacillati</taxon>
        <taxon>Actinomycetota</taxon>
        <taxon>Actinomycetes</taxon>
        <taxon>Bifidobacteriales</taxon>
        <taxon>Bifidobacteriaceae</taxon>
        <taxon>Bifidobacterium</taxon>
    </lineage>
</organism>
<dbReference type="EMBL" id="CACRSN010000009">
    <property type="protein sequence ID" value="VYT06480.1"/>
    <property type="molecule type" value="Genomic_DNA"/>
</dbReference>
<evidence type="ECO:0000313" key="2">
    <source>
        <dbReference type="EMBL" id="VYT06480.1"/>
    </source>
</evidence>
<feature type="compositionally biased region" description="Basic and acidic residues" evidence="1">
    <location>
        <begin position="16"/>
        <end position="30"/>
    </location>
</feature>
<protein>
    <submittedName>
        <fullName evidence="2">Uncharacterized protein</fullName>
    </submittedName>
</protein>
<dbReference type="AlphaFoldDB" id="A0A6N2TL15"/>
<feature type="region of interest" description="Disordered" evidence="1">
    <location>
        <begin position="16"/>
        <end position="79"/>
    </location>
</feature>